<proteinExistence type="predicted"/>
<feature type="transmembrane region" description="Helical" evidence="1">
    <location>
        <begin position="31"/>
        <end position="52"/>
    </location>
</feature>
<dbReference type="RefSeq" id="WP_043760301.1">
    <property type="nucleotide sequence ID" value="NZ_CP003811.1"/>
</dbReference>
<accession>A0A089P1Z7</accession>
<dbReference type="Proteomes" id="UP000029492">
    <property type="component" value="Chromosome"/>
</dbReference>
<keyword evidence="1" id="KW-0812">Transmembrane</keyword>
<feature type="transmembrane region" description="Helical" evidence="1">
    <location>
        <begin position="356"/>
        <end position="378"/>
    </location>
</feature>
<dbReference type="EMBL" id="CP003811">
    <property type="protein sequence ID" value="AIQ93682.1"/>
    <property type="molecule type" value="Genomic_DNA"/>
</dbReference>
<feature type="transmembrane region" description="Helical" evidence="1">
    <location>
        <begin position="390"/>
        <end position="407"/>
    </location>
</feature>
<organism evidence="2 3">
    <name type="scientific">Methylobacterium oryzae CBMB20</name>
    <dbReference type="NCBI Taxonomy" id="693986"/>
    <lineage>
        <taxon>Bacteria</taxon>
        <taxon>Pseudomonadati</taxon>
        <taxon>Pseudomonadota</taxon>
        <taxon>Alphaproteobacteria</taxon>
        <taxon>Hyphomicrobiales</taxon>
        <taxon>Methylobacteriaceae</taxon>
        <taxon>Methylobacterium</taxon>
    </lineage>
</organism>
<dbReference type="eggNOG" id="ENOG5031I91">
    <property type="taxonomic scope" value="Bacteria"/>
</dbReference>
<protein>
    <submittedName>
        <fullName evidence="2">Protein of unassigned function</fullName>
    </submittedName>
</protein>
<feature type="transmembrane region" description="Helical" evidence="1">
    <location>
        <begin position="154"/>
        <end position="174"/>
    </location>
</feature>
<evidence type="ECO:0000256" key="1">
    <source>
        <dbReference type="SAM" id="Phobius"/>
    </source>
</evidence>
<keyword evidence="1" id="KW-0472">Membrane</keyword>
<feature type="transmembrane region" description="Helical" evidence="1">
    <location>
        <begin position="247"/>
        <end position="265"/>
    </location>
</feature>
<reference evidence="2 3" key="1">
    <citation type="journal article" date="2014" name="PLoS ONE">
        <title>Genome Information of Methylobacterium oryzae, a Plant-Probiotic Methylotroph in the Phyllosphere.</title>
        <authorList>
            <person name="Kwak M.J."/>
            <person name="Jeong H."/>
            <person name="Madhaiyan M."/>
            <person name="Lee Y."/>
            <person name="Sa T.M."/>
            <person name="Oh T.K."/>
            <person name="Kim J.F."/>
        </authorList>
    </citation>
    <scope>NUCLEOTIDE SEQUENCE [LARGE SCALE GENOMIC DNA]</scope>
    <source>
        <strain evidence="2 3">CBMB20</strain>
    </source>
</reference>
<evidence type="ECO:0000313" key="3">
    <source>
        <dbReference type="Proteomes" id="UP000029492"/>
    </source>
</evidence>
<sequence>MRTLRQTAVARRRAAVARPGPVLRVLLRVEAAALSLWALLLVGVSGGLLWVLGLNYEGITGSAASKIHPSTYLAVILIGWTLVRAGNPVIPVAGALNRRPASVLLAACGVALLALIAARGGAGLAGSIDTFVLAGLIPILLMDRDAATLGRLETVFHGVMLANALLGLFELASGQRFFPYRFDGVAFESDTRSAALQGHPLANATLTACYILALAKGGGRLAPMARAAMIGLQLVALVTFGGRSATVTTLVLGSGVGLVALNRTLRTGRVPLAAAAGACFALTLLPVLVAILAAAGFFDTLLDRFVSDGGSAKARVDMLSVFDAIPFRQLLLGPDFLQVNTLRRIYGLEWGIENSIISAVLYHGILVTAVLVIAVGLYLAEIARDCRRGVWLPILAFVILVNTFEGLAGKTTLLAKFALMLIVLFPPLPARGRV</sequence>
<gene>
    <name evidence="2" type="ORF">MOC_5927</name>
</gene>
<name>A0A089P1Z7_9HYPH</name>
<dbReference type="AlphaFoldDB" id="A0A089P1Z7"/>
<feature type="transmembrane region" description="Helical" evidence="1">
    <location>
        <begin position="101"/>
        <end position="118"/>
    </location>
</feature>
<keyword evidence="3" id="KW-1185">Reference proteome</keyword>
<dbReference type="InterPro" id="IPR048041">
    <property type="entry name" value="VpsF-like"/>
</dbReference>
<feature type="transmembrane region" description="Helical" evidence="1">
    <location>
        <begin position="272"/>
        <end position="298"/>
    </location>
</feature>
<feature type="transmembrane region" description="Helical" evidence="1">
    <location>
        <begin position="72"/>
        <end position="94"/>
    </location>
</feature>
<dbReference type="KEGG" id="mor:MOC_5927"/>
<feature type="transmembrane region" description="Helical" evidence="1">
    <location>
        <begin position="124"/>
        <end position="142"/>
    </location>
</feature>
<dbReference type="HOGENOM" id="CLU_046386_0_0_5"/>
<keyword evidence="1" id="KW-1133">Transmembrane helix</keyword>
<dbReference type="NCBIfam" id="NF038256">
    <property type="entry name" value="exopoly_VpsF"/>
    <property type="match status" value="1"/>
</dbReference>
<dbReference type="STRING" id="693986.MOC_5927"/>
<evidence type="ECO:0000313" key="2">
    <source>
        <dbReference type="EMBL" id="AIQ93682.1"/>
    </source>
</evidence>